<dbReference type="AlphaFoldDB" id="A0A9D3M5T2"/>
<dbReference type="Proteomes" id="UP001044222">
    <property type="component" value="Chromosome 9"/>
</dbReference>
<comment type="caution">
    <text evidence="26">The sequence shown here is derived from an EMBL/GenBank/DDBJ whole genome shotgun (WGS) entry which is preliminary data.</text>
</comment>
<dbReference type="InterPro" id="IPR038298">
    <property type="entry name" value="Daxx_N_sf"/>
</dbReference>
<evidence type="ECO:0000256" key="14">
    <source>
        <dbReference type="ARBA" id="ARBA00022843"/>
    </source>
</evidence>
<evidence type="ECO:0000256" key="9">
    <source>
        <dbReference type="ARBA" id="ARBA00022490"/>
    </source>
</evidence>
<keyword evidence="12" id="KW-0597">Phosphoprotein</keyword>
<feature type="domain" description="Daxx N-terminal Rassf1C-interacting" evidence="24">
    <location>
        <begin position="47"/>
        <end position="142"/>
    </location>
</feature>
<dbReference type="InterPro" id="IPR046378">
    <property type="entry name" value="DAXX_histone-bd"/>
</dbReference>
<feature type="compositionally biased region" description="Low complexity" evidence="23">
    <location>
        <begin position="540"/>
        <end position="556"/>
    </location>
</feature>
<dbReference type="GO" id="GO:0042981">
    <property type="term" value="P:regulation of apoptotic process"/>
    <property type="evidence" value="ECO:0007669"/>
    <property type="project" value="TreeGrafter"/>
</dbReference>
<evidence type="ECO:0000256" key="4">
    <source>
        <dbReference type="ARBA" id="ARBA00004604"/>
    </source>
</evidence>
<dbReference type="GO" id="GO:0006334">
    <property type="term" value="P:nucleosome assembly"/>
    <property type="evidence" value="ECO:0007669"/>
    <property type="project" value="TreeGrafter"/>
</dbReference>
<dbReference type="PANTHER" id="PTHR12766:SF7">
    <property type="entry name" value="DEATH DOMAIN-ASSOCIATED PROTEIN 6"/>
    <property type="match status" value="1"/>
</dbReference>
<keyword evidence="10" id="KW-0678">Repressor</keyword>
<feature type="compositionally biased region" description="Basic and acidic residues" evidence="23">
    <location>
        <begin position="395"/>
        <end position="438"/>
    </location>
</feature>
<dbReference type="GO" id="GO:0003714">
    <property type="term" value="F:transcription corepressor activity"/>
    <property type="evidence" value="ECO:0007669"/>
    <property type="project" value="TreeGrafter"/>
</dbReference>
<feature type="region of interest" description="Disordered" evidence="23">
    <location>
        <begin position="395"/>
        <end position="713"/>
    </location>
</feature>
<comment type="similarity">
    <text evidence="6">Belongs to the DAXX family.</text>
</comment>
<evidence type="ECO:0000256" key="3">
    <source>
        <dbReference type="ARBA" id="ARBA00004584"/>
    </source>
</evidence>
<feature type="compositionally biased region" description="Acidic residues" evidence="23">
    <location>
        <begin position="439"/>
        <end position="472"/>
    </location>
</feature>
<gene>
    <name evidence="26" type="ORF">ANANG_G00184180</name>
</gene>
<dbReference type="InterPro" id="IPR031333">
    <property type="entry name" value="Daxx_N"/>
</dbReference>
<evidence type="ECO:0000313" key="26">
    <source>
        <dbReference type="EMBL" id="KAG5843031.1"/>
    </source>
</evidence>
<feature type="compositionally biased region" description="Pro residues" evidence="23">
    <location>
        <begin position="148"/>
        <end position="162"/>
    </location>
</feature>
<keyword evidence="20" id="KW-0539">Nucleus</keyword>
<keyword evidence="8" id="KW-0158">Chromosome</keyword>
<dbReference type="PANTHER" id="PTHR12766">
    <property type="entry name" value="DEATH DOMAIN-ASSOCIATED PROTEIN 6 DAXX"/>
    <property type="match status" value="1"/>
</dbReference>
<dbReference type="Pfam" id="PF03344">
    <property type="entry name" value="Daxx"/>
    <property type="match status" value="1"/>
</dbReference>
<dbReference type="InterPro" id="IPR046426">
    <property type="entry name" value="DAXX_histone-bd_sf"/>
</dbReference>
<dbReference type="GO" id="GO:0006915">
    <property type="term" value="P:apoptotic process"/>
    <property type="evidence" value="ECO:0007669"/>
    <property type="project" value="UniProtKB-KW"/>
</dbReference>
<feature type="domain" description="Daxx histone-binding" evidence="25">
    <location>
        <begin position="307"/>
        <end position="392"/>
    </location>
</feature>
<proteinExistence type="inferred from homology"/>
<keyword evidence="9" id="KW-0963">Cytoplasm</keyword>
<keyword evidence="18" id="KW-0804">Transcription</keyword>
<evidence type="ECO:0000256" key="12">
    <source>
        <dbReference type="ARBA" id="ARBA00022553"/>
    </source>
</evidence>
<dbReference type="GO" id="GO:0000775">
    <property type="term" value="C:chromosome, centromeric region"/>
    <property type="evidence" value="ECO:0007669"/>
    <property type="project" value="UniProtKB-SubCell"/>
</dbReference>
<comment type="subcellular location">
    <subcellularLocation>
        <location evidence="3">Chromosome</location>
        <location evidence="3">Centromere</location>
    </subcellularLocation>
    <subcellularLocation>
        <location evidence="2">Cytoplasm</location>
    </subcellularLocation>
    <subcellularLocation>
        <location evidence="1">Nucleus</location>
        <location evidence="1">PML body</location>
    </subcellularLocation>
    <subcellularLocation>
        <location evidence="4">Nucleus</location>
        <location evidence="4">Nucleolus</location>
    </subcellularLocation>
    <subcellularLocation>
        <location evidence="5">Nucleus</location>
        <location evidence="5">Nucleoplasm</location>
    </subcellularLocation>
</comment>
<dbReference type="GO" id="GO:0042393">
    <property type="term" value="F:histone binding"/>
    <property type="evidence" value="ECO:0007669"/>
    <property type="project" value="InterPro"/>
</dbReference>
<dbReference type="GO" id="GO:0016605">
    <property type="term" value="C:PML body"/>
    <property type="evidence" value="ECO:0007669"/>
    <property type="project" value="UniProtKB-SubCell"/>
</dbReference>
<evidence type="ECO:0000256" key="21">
    <source>
        <dbReference type="ARBA" id="ARBA00023328"/>
    </source>
</evidence>
<accession>A0A9D3M5T2</accession>
<protein>
    <recommendedName>
        <fullName evidence="7">Death domain-associated protein 6</fullName>
    </recommendedName>
    <alternativeName>
        <fullName evidence="22">Daxx</fullName>
    </alternativeName>
</protein>
<dbReference type="GO" id="GO:0050681">
    <property type="term" value="F:nuclear androgen receptor binding"/>
    <property type="evidence" value="ECO:0007669"/>
    <property type="project" value="TreeGrafter"/>
</dbReference>
<dbReference type="GO" id="GO:0005730">
    <property type="term" value="C:nucleolus"/>
    <property type="evidence" value="ECO:0007669"/>
    <property type="project" value="UniProtKB-SubCell"/>
</dbReference>
<feature type="compositionally biased region" description="Polar residues" evidence="23">
    <location>
        <begin position="661"/>
        <end position="686"/>
    </location>
</feature>
<evidence type="ECO:0000256" key="19">
    <source>
        <dbReference type="ARBA" id="ARBA00023186"/>
    </source>
</evidence>
<keyword evidence="11" id="KW-1017">Isopeptide bond</keyword>
<evidence type="ECO:0000256" key="13">
    <source>
        <dbReference type="ARBA" id="ARBA00022703"/>
    </source>
</evidence>
<dbReference type="EMBL" id="JAFIRN010000009">
    <property type="protein sequence ID" value="KAG5843031.1"/>
    <property type="molecule type" value="Genomic_DNA"/>
</dbReference>
<organism evidence="26 27">
    <name type="scientific">Anguilla anguilla</name>
    <name type="common">European freshwater eel</name>
    <name type="synonym">Muraena anguilla</name>
    <dbReference type="NCBI Taxonomy" id="7936"/>
    <lineage>
        <taxon>Eukaryota</taxon>
        <taxon>Metazoa</taxon>
        <taxon>Chordata</taxon>
        <taxon>Craniata</taxon>
        <taxon>Vertebrata</taxon>
        <taxon>Euteleostomi</taxon>
        <taxon>Actinopterygii</taxon>
        <taxon>Neopterygii</taxon>
        <taxon>Teleostei</taxon>
        <taxon>Anguilliformes</taxon>
        <taxon>Anguillidae</taxon>
        <taxon>Anguilla</taxon>
    </lineage>
</organism>
<evidence type="ECO:0000256" key="22">
    <source>
        <dbReference type="ARBA" id="ARBA00029641"/>
    </source>
</evidence>
<evidence type="ECO:0000256" key="6">
    <source>
        <dbReference type="ARBA" id="ARBA00008592"/>
    </source>
</evidence>
<evidence type="ECO:0000313" key="27">
    <source>
        <dbReference type="Proteomes" id="UP001044222"/>
    </source>
</evidence>
<dbReference type="GO" id="GO:0005737">
    <property type="term" value="C:cytoplasm"/>
    <property type="evidence" value="ECO:0007669"/>
    <property type="project" value="UniProtKB-SubCell"/>
</dbReference>
<keyword evidence="13" id="KW-0053">Apoptosis</keyword>
<keyword evidence="16" id="KW-0805">Transcription regulation</keyword>
<name>A0A9D3M5T2_ANGAN</name>
<keyword evidence="15" id="KW-0156">Chromatin regulator</keyword>
<dbReference type="FunFam" id="1.10.8.810:FF:000001">
    <property type="entry name" value="Death domain-associated protein 6"/>
    <property type="match status" value="1"/>
</dbReference>
<dbReference type="Pfam" id="PF20920">
    <property type="entry name" value="DAXX_hist_bd"/>
    <property type="match status" value="1"/>
</dbReference>
<keyword evidence="27" id="KW-1185">Reference proteome</keyword>
<dbReference type="GO" id="GO:0003713">
    <property type="term" value="F:transcription coactivator activity"/>
    <property type="evidence" value="ECO:0007669"/>
    <property type="project" value="TreeGrafter"/>
</dbReference>
<evidence type="ECO:0000259" key="24">
    <source>
        <dbReference type="Pfam" id="PF03344"/>
    </source>
</evidence>
<evidence type="ECO:0000259" key="25">
    <source>
        <dbReference type="Pfam" id="PF20920"/>
    </source>
</evidence>
<feature type="compositionally biased region" description="Acidic residues" evidence="23">
    <location>
        <begin position="480"/>
        <end position="500"/>
    </location>
</feature>
<dbReference type="CDD" id="cd13151">
    <property type="entry name" value="DAXX_helical_bundle"/>
    <property type="match status" value="1"/>
</dbReference>
<keyword evidence="21" id="KW-0137">Centromere</keyword>
<keyword evidence="17" id="KW-0175">Coiled coil</keyword>
<dbReference type="FunFam" id="1.20.58.2170:FF:000001">
    <property type="entry name" value="Death domain-associated protein 6"/>
    <property type="match status" value="1"/>
</dbReference>
<evidence type="ECO:0000256" key="10">
    <source>
        <dbReference type="ARBA" id="ARBA00022491"/>
    </source>
</evidence>
<sequence length="713" mass="78281">MDSIVILDDEEDDPQPCSSTSSSSKPTAKETQEASMPAPTHITQSPFASNKKESHILLLENQRLFAEFLEHCAGHTQDCPEVMTFLRAKHAKASPEFLSSVEFRNTLGRCLTRAQASRAKTFVFINELCTVLKQHSARRRQATVPLPAQEPPPPSPLPPPSPGNQAAQGPADAEADQEPPSTSGQGEEKKVAKASRRQIAYLENLLKVYYEEIHRLQEKDLSLEDMMQEDSGYIQEHKLKRKMMKIYDKLCELKGCSTLTGRVIEQRVPYSGTRYPEINRKVERFINGPEARMNPPDYSDILAVVQRANERYALALSRKQLAQIAQDAFRETGNQLQERRHLDMVYNFGSHLTDCYRPASDPALTDPALARKLRSNRELALTSLDQVINKYAMKQDDTEEEERKKRLEREKTKKEALAAQKDEEMKNQQEEEKEVAEKEVEEEEEEGGDSEDEEEGDEEDEVSSDPDIEEELQASQSQEGADDEEDEEEEANASEEEDLESGLSPSSDQEAPIGVEENGDEGSQSASSSRGEAAADKKGGPTLSSSPSQSGAPTSPDAGLAAGEPVSPNHTPAVLRNANEDARSATESPALDSSDRACSPPASEPQESIGSPAPPSPVVTEVTPDSKKRRRTSEASTVATVNGRHKHSDGDSDITLDMGVVTSSPLQADSTQADSPTQEPVSSSECTPPPKKKKVNVSTQCDPDEVIILSDSD</sequence>
<feature type="region of interest" description="Disordered" evidence="23">
    <location>
        <begin position="140"/>
        <end position="193"/>
    </location>
</feature>
<evidence type="ECO:0000256" key="8">
    <source>
        <dbReference type="ARBA" id="ARBA00022454"/>
    </source>
</evidence>
<evidence type="ECO:0000256" key="20">
    <source>
        <dbReference type="ARBA" id="ARBA00023242"/>
    </source>
</evidence>
<evidence type="ECO:0000256" key="5">
    <source>
        <dbReference type="ARBA" id="ARBA00004642"/>
    </source>
</evidence>
<dbReference type="Gene3D" id="1.10.8.810">
    <property type="entry name" value="Daxx helical bundle domain"/>
    <property type="match status" value="1"/>
</dbReference>
<dbReference type="Gene3D" id="1.20.58.2170">
    <property type="match status" value="1"/>
</dbReference>
<feature type="region of interest" description="Disordered" evidence="23">
    <location>
        <begin position="1"/>
        <end position="47"/>
    </location>
</feature>
<reference evidence="26" key="1">
    <citation type="submission" date="2021-01" db="EMBL/GenBank/DDBJ databases">
        <title>A chromosome-scale assembly of European eel, Anguilla anguilla.</title>
        <authorList>
            <person name="Henkel C."/>
            <person name="Jong-Raadsen S.A."/>
            <person name="Dufour S."/>
            <person name="Weltzien F.-A."/>
            <person name="Palstra A.P."/>
            <person name="Pelster B."/>
            <person name="Spaink H.P."/>
            <person name="Van Den Thillart G.E."/>
            <person name="Jansen H."/>
            <person name="Zahm M."/>
            <person name="Klopp C."/>
            <person name="Cedric C."/>
            <person name="Louis A."/>
            <person name="Berthelot C."/>
            <person name="Parey E."/>
            <person name="Roest Crollius H."/>
            <person name="Montfort J."/>
            <person name="Robinson-Rechavi M."/>
            <person name="Bucao C."/>
            <person name="Bouchez O."/>
            <person name="Gislard M."/>
            <person name="Lluch J."/>
            <person name="Milhes M."/>
            <person name="Lampietro C."/>
            <person name="Lopez Roques C."/>
            <person name="Donnadieu C."/>
            <person name="Braasch I."/>
            <person name="Desvignes T."/>
            <person name="Postlethwait J."/>
            <person name="Bobe J."/>
            <person name="Guiguen Y."/>
            <person name="Dirks R."/>
        </authorList>
    </citation>
    <scope>NUCLEOTIDE SEQUENCE</scope>
    <source>
        <strain evidence="26">Tag_6206</strain>
        <tissue evidence="26">Liver</tissue>
    </source>
</reference>
<evidence type="ECO:0000256" key="18">
    <source>
        <dbReference type="ARBA" id="ARBA00023163"/>
    </source>
</evidence>
<evidence type="ECO:0000256" key="7">
    <source>
        <dbReference type="ARBA" id="ARBA00019298"/>
    </source>
</evidence>
<evidence type="ECO:0000256" key="16">
    <source>
        <dbReference type="ARBA" id="ARBA00023015"/>
    </source>
</evidence>
<dbReference type="CDD" id="cd13150">
    <property type="entry name" value="DAXX_histone_binding"/>
    <property type="match status" value="1"/>
</dbReference>
<keyword evidence="19" id="KW-0143">Chaperone</keyword>
<feature type="compositionally biased region" description="Polar residues" evidence="23">
    <location>
        <begin position="521"/>
        <end position="530"/>
    </location>
</feature>
<evidence type="ECO:0000256" key="1">
    <source>
        <dbReference type="ARBA" id="ARBA00004322"/>
    </source>
</evidence>
<evidence type="ECO:0000256" key="17">
    <source>
        <dbReference type="ARBA" id="ARBA00023054"/>
    </source>
</evidence>
<evidence type="ECO:0000256" key="11">
    <source>
        <dbReference type="ARBA" id="ARBA00022499"/>
    </source>
</evidence>
<keyword evidence="14" id="KW-0832">Ubl conjugation</keyword>
<evidence type="ECO:0000256" key="15">
    <source>
        <dbReference type="ARBA" id="ARBA00022853"/>
    </source>
</evidence>
<evidence type="ECO:0000256" key="23">
    <source>
        <dbReference type="SAM" id="MobiDB-lite"/>
    </source>
</evidence>
<evidence type="ECO:0000256" key="2">
    <source>
        <dbReference type="ARBA" id="ARBA00004496"/>
    </source>
</evidence>